<gene>
    <name evidence="1" type="ORF">J2X78_004050</name>
</gene>
<evidence type="ECO:0000313" key="2">
    <source>
        <dbReference type="Proteomes" id="UP001246858"/>
    </source>
</evidence>
<accession>A0ACC6L218</accession>
<name>A0ACC6L218_9SPHI</name>
<dbReference type="Proteomes" id="UP001246858">
    <property type="component" value="Unassembled WGS sequence"/>
</dbReference>
<protein>
    <submittedName>
        <fullName evidence="1">Outer membrane protein</fullName>
    </submittedName>
</protein>
<comment type="caution">
    <text evidence="1">The sequence shown here is derived from an EMBL/GenBank/DDBJ whole genome shotgun (WGS) entry which is preliminary data.</text>
</comment>
<organism evidence="1 2">
    <name type="scientific">Pedobacter africanus</name>
    <dbReference type="NCBI Taxonomy" id="151894"/>
    <lineage>
        <taxon>Bacteria</taxon>
        <taxon>Pseudomonadati</taxon>
        <taxon>Bacteroidota</taxon>
        <taxon>Sphingobacteriia</taxon>
        <taxon>Sphingobacteriales</taxon>
        <taxon>Sphingobacteriaceae</taxon>
        <taxon>Pedobacter</taxon>
    </lineage>
</organism>
<dbReference type="EMBL" id="JAVDTF010000004">
    <property type="protein sequence ID" value="MDR6785465.1"/>
    <property type="molecule type" value="Genomic_DNA"/>
</dbReference>
<reference evidence="1" key="1">
    <citation type="submission" date="2023-07" db="EMBL/GenBank/DDBJ databases">
        <title>Sorghum-associated microbial communities from plants grown in Nebraska, USA.</title>
        <authorList>
            <person name="Schachtman D."/>
        </authorList>
    </citation>
    <scope>NUCLEOTIDE SEQUENCE</scope>
    <source>
        <strain evidence="1">2697</strain>
    </source>
</reference>
<evidence type="ECO:0000313" key="1">
    <source>
        <dbReference type="EMBL" id="MDR6785465.1"/>
    </source>
</evidence>
<keyword evidence="2" id="KW-1185">Reference proteome</keyword>
<proteinExistence type="predicted"/>
<sequence>MKTTFKLSSIATAVAIVSVMASCQNKEEKGATAKTPESAAVAATEKIVYVNSDSLLTKYQYFKDLKVKMDAKSKTAQTDLTSKQQAFQREVAQYQQQANTLPADQRASTEERLARKQQELQAYTQNAGAALQNEQAAENEKLYDKVADYLKGYAKKKGYKMVLTYAKGNSAILFADESLDVTSEVIVGLNEAYKSDKK</sequence>